<reference evidence="1" key="1">
    <citation type="submission" date="2017-04" db="EMBL/GenBank/DDBJ databases">
        <title>Unexpected and diverse lifestyles within the genus Limnohabitans.</title>
        <authorList>
            <person name="Kasalicky V."/>
            <person name="Mehrshad M."/>
            <person name="Andrei S.-A."/>
            <person name="Salcher M."/>
            <person name="Kratochvilova H."/>
            <person name="Simek K."/>
            <person name="Ghai R."/>
        </authorList>
    </citation>
    <scope>NUCLEOTIDE SEQUENCE [LARGE SCALE GENOMIC DNA]</scope>
    <source>
        <strain evidence="1">II-D5</strain>
    </source>
</reference>
<dbReference type="Proteomes" id="UP000037507">
    <property type="component" value="Unassembled WGS sequence"/>
</dbReference>
<sequence length="137" mass="15275">MPRAVKTWADKKRAKPPHTVTLDKDFAGVPAGSRLLISCPMELEDYLKRHVPYGTRKEIQQVRRELASLHGADATCPVSTAIFLRTVAEAAWDEICGGKATTDVAPFWRVIDPKSPLAKKLRAGVQWIEQQRLAEQA</sequence>
<dbReference type="STRING" id="1293045.H663_11080"/>
<evidence type="ECO:0000313" key="1">
    <source>
        <dbReference type="EMBL" id="PVE42284.1"/>
    </source>
</evidence>
<accession>A0A2T7UCA1</accession>
<protein>
    <submittedName>
        <fullName evidence="1">Uncharacterized protein</fullName>
    </submittedName>
</protein>
<organism evidence="1 2">
    <name type="scientific">Limnohabitans planktonicus II-D5</name>
    <dbReference type="NCBI Taxonomy" id="1293045"/>
    <lineage>
        <taxon>Bacteria</taxon>
        <taxon>Pseudomonadati</taxon>
        <taxon>Pseudomonadota</taxon>
        <taxon>Betaproteobacteria</taxon>
        <taxon>Burkholderiales</taxon>
        <taxon>Comamonadaceae</taxon>
        <taxon>Limnohabitans</taxon>
    </lineage>
</organism>
<proteinExistence type="predicted"/>
<dbReference type="AlphaFoldDB" id="A0A2T7UCA1"/>
<dbReference type="EMBL" id="LFYT02000016">
    <property type="protein sequence ID" value="PVE42284.1"/>
    <property type="molecule type" value="Genomic_DNA"/>
</dbReference>
<name>A0A2T7UCA1_9BURK</name>
<keyword evidence="2" id="KW-1185">Reference proteome</keyword>
<comment type="caution">
    <text evidence="1">The sequence shown here is derived from an EMBL/GenBank/DDBJ whole genome shotgun (WGS) entry which is preliminary data.</text>
</comment>
<evidence type="ECO:0000313" key="2">
    <source>
        <dbReference type="Proteomes" id="UP000037507"/>
    </source>
</evidence>
<gene>
    <name evidence="1" type="ORF">H663_012995</name>
</gene>